<name>A0A4Q1BD42_TREME</name>
<dbReference type="EMBL" id="SDIL01000111">
    <property type="protein sequence ID" value="RXK36057.1"/>
    <property type="molecule type" value="Genomic_DNA"/>
</dbReference>
<keyword evidence="2" id="KW-1185">Reference proteome</keyword>
<comment type="caution">
    <text evidence="1">The sequence shown here is derived from an EMBL/GenBank/DDBJ whole genome shotgun (WGS) entry which is preliminary data.</text>
</comment>
<evidence type="ECO:0000313" key="1">
    <source>
        <dbReference type="EMBL" id="RXK36057.1"/>
    </source>
</evidence>
<dbReference type="AlphaFoldDB" id="A0A4Q1BD42"/>
<accession>A0A4Q1BD42</accession>
<protein>
    <recommendedName>
        <fullName evidence="3">Reverse transcriptase Ty1/copia-type domain-containing protein</fullName>
    </recommendedName>
</protein>
<sequence length="187" mass="20566">MAASDATRQAVWLRQLLDDLGLGLGQEPLKLLNDNAGTIALAKNPALPSDTFDRLRELLGLWIRDSLSRRKVQAGVQAEWGWMKTEGESATGMFAKSNFRSKSTFNNPNKQFDRFPPADHSKYCSIHQRTSPSTENFFKNRGKISKSANVALKEPKATEESKTTADIAYLSDASAFLTAVATADDPS</sequence>
<evidence type="ECO:0008006" key="3">
    <source>
        <dbReference type="Google" id="ProtNLM"/>
    </source>
</evidence>
<gene>
    <name evidence="1" type="ORF">M231_06705</name>
</gene>
<organism evidence="1 2">
    <name type="scientific">Tremella mesenterica</name>
    <name type="common">Jelly fungus</name>
    <dbReference type="NCBI Taxonomy" id="5217"/>
    <lineage>
        <taxon>Eukaryota</taxon>
        <taxon>Fungi</taxon>
        <taxon>Dikarya</taxon>
        <taxon>Basidiomycota</taxon>
        <taxon>Agaricomycotina</taxon>
        <taxon>Tremellomycetes</taxon>
        <taxon>Tremellales</taxon>
        <taxon>Tremellaceae</taxon>
        <taxon>Tremella</taxon>
    </lineage>
</organism>
<proteinExistence type="predicted"/>
<reference evidence="1 2" key="1">
    <citation type="submission" date="2016-06" db="EMBL/GenBank/DDBJ databases">
        <title>Evolution of pathogenesis and genome organization in the Tremellales.</title>
        <authorList>
            <person name="Cuomo C."/>
            <person name="Litvintseva A."/>
            <person name="Heitman J."/>
            <person name="Chen Y."/>
            <person name="Sun S."/>
            <person name="Springer D."/>
            <person name="Dromer F."/>
            <person name="Young S."/>
            <person name="Zeng Q."/>
            <person name="Chapman S."/>
            <person name="Gujja S."/>
            <person name="Saif S."/>
            <person name="Birren B."/>
        </authorList>
    </citation>
    <scope>NUCLEOTIDE SEQUENCE [LARGE SCALE GENOMIC DNA]</scope>
    <source>
        <strain evidence="1 2">ATCC 28783</strain>
    </source>
</reference>
<dbReference type="OrthoDB" id="3344688at2759"/>
<evidence type="ECO:0000313" key="2">
    <source>
        <dbReference type="Proteomes" id="UP000289152"/>
    </source>
</evidence>
<dbReference type="InParanoid" id="A0A4Q1BD42"/>
<dbReference type="Proteomes" id="UP000289152">
    <property type="component" value="Unassembled WGS sequence"/>
</dbReference>